<keyword evidence="2" id="KW-0548">Nucleotidyltransferase</keyword>
<dbReference type="PANTHER" id="PTHR37610">
    <property type="entry name" value="CCHC-TYPE DOMAIN-CONTAINING PROTEIN"/>
    <property type="match status" value="1"/>
</dbReference>
<dbReference type="AlphaFoldDB" id="A0A834XE81"/>
<sequence length="223" mass="25584">MALEAQDKLAFVDGSIPLPQDPSKFCKWKPVDSMVKGWLTNSISNEIGRAILVKIDAKGRNSKRRDSNKKDKHCDHCNAYGHTKDTYFKLHRYPQWYKELREKKGVGKKLATTVKEMAKFIKAEKADELVNFAKVFEASKEDGHHNPSKPAESQSTVAPPFCPQSCRRSVHCRIVEKSPSKKHKDPSTKGGETGDRFDFRFVRRLLHMWLQVFGFRYGAIRDC</sequence>
<keyword evidence="2" id="KW-0808">Transferase</keyword>
<comment type="caution">
    <text evidence="2">The sequence shown here is derived from an EMBL/GenBank/DDBJ whole genome shotgun (WGS) entry which is preliminary data.</text>
</comment>
<dbReference type="EMBL" id="JAAIUW010000001">
    <property type="protein sequence ID" value="KAF7843699.1"/>
    <property type="molecule type" value="Genomic_DNA"/>
</dbReference>
<evidence type="ECO:0000313" key="3">
    <source>
        <dbReference type="Proteomes" id="UP000634136"/>
    </source>
</evidence>
<dbReference type="GO" id="GO:0003964">
    <property type="term" value="F:RNA-directed DNA polymerase activity"/>
    <property type="evidence" value="ECO:0007669"/>
    <property type="project" value="UniProtKB-KW"/>
</dbReference>
<keyword evidence="2" id="KW-0695">RNA-directed DNA polymerase</keyword>
<gene>
    <name evidence="2" type="ORF">G2W53_000604</name>
</gene>
<accession>A0A834XE81</accession>
<feature type="region of interest" description="Disordered" evidence="1">
    <location>
        <begin position="140"/>
        <end position="159"/>
    </location>
</feature>
<keyword evidence="3" id="KW-1185">Reference proteome</keyword>
<dbReference type="Proteomes" id="UP000634136">
    <property type="component" value="Unassembled WGS sequence"/>
</dbReference>
<evidence type="ECO:0000313" key="2">
    <source>
        <dbReference type="EMBL" id="KAF7843699.1"/>
    </source>
</evidence>
<protein>
    <submittedName>
        <fullName evidence="2">Putative reverse transcriptase</fullName>
    </submittedName>
</protein>
<reference evidence="2" key="1">
    <citation type="submission" date="2020-09" db="EMBL/GenBank/DDBJ databases">
        <title>Genome-Enabled Discovery of Anthraquinone Biosynthesis in Senna tora.</title>
        <authorList>
            <person name="Kang S.-H."/>
            <person name="Pandey R.P."/>
            <person name="Lee C.-M."/>
            <person name="Sim J.-S."/>
            <person name="Jeong J.-T."/>
            <person name="Choi B.-S."/>
            <person name="Jung M."/>
            <person name="Ginzburg D."/>
            <person name="Zhao K."/>
            <person name="Won S.Y."/>
            <person name="Oh T.-J."/>
            <person name="Yu Y."/>
            <person name="Kim N.-H."/>
            <person name="Lee O.R."/>
            <person name="Lee T.-H."/>
            <person name="Bashyal P."/>
            <person name="Kim T.-S."/>
            <person name="Lee W.-H."/>
            <person name="Kawkins C."/>
            <person name="Kim C.-K."/>
            <person name="Kim J.S."/>
            <person name="Ahn B.O."/>
            <person name="Rhee S.Y."/>
            <person name="Sohng J.K."/>
        </authorList>
    </citation>
    <scope>NUCLEOTIDE SEQUENCE</scope>
    <source>
        <tissue evidence="2">Leaf</tissue>
    </source>
</reference>
<organism evidence="2 3">
    <name type="scientific">Senna tora</name>
    <dbReference type="NCBI Taxonomy" id="362788"/>
    <lineage>
        <taxon>Eukaryota</taxon>
        <taxon>Viridiplantae</taxon>
        <taxon>Streptophyta</taxon>
        <taxon>Embryophyta</taxon>
        <taxon>Tracheophyta</taxon>
        <taxon>Spermatophyta</taxon>
        <taxon>Magnoliopsida</taxon>
        <taxon>eudicotyledons</taxon>
        <taxon>Gunneridae</taxon>
        <taxon>Pentapetalae</taxon>
        <taxon>rosids</taxon>
        <taxon>fabids</taxon>
        <taxon>Fabales</taxon>
        <taxon>Fabaceae</taxon>
        <taxon>Caesalpinioideae</taxon>
        <taxon>Cassia clade</taxon>
        <taxon>Senna</taxon>
    </lineage>
</organism>
<dbReference type="OrthoDB" id="1741593at2759"/>
<dbReference type="PANTHER" id="PTHR37610:SF40">
    <property type="entry name" value="OS01G0909600 PROTEIN"/>
    <property type="match status" value="1"/>
</dbReference>
<evidence type="ECO:0000256" key="1">
    <source>
        <dbReference type="SAM" id="MobiDB-lite"/>
    </source>
</evidence>
<name>A0A834XE81_9FABA</name>
<proteinExistence type="predicted"/>